<dbReference type="Proteomes" id="UP000655044">
    <property type="component" value="Unassembled WGS sequence"/>
</dbReference>
<sequence length="214" mass="23452">MKGPYQVYFERARVPIVAVDGLGRIRESNPAFQAALGRDAAALLGRPAEELLAPGEREAQWPHWRLLATGRLNAYRTWMRLLRGDRTVIVARVSASVEPRRNGLPWRAVAVLEEVAPEAPALSLLQREVLRLVAAGASNREIARQLYLTRQAVDYHLARLRAKLGAGSRSALVGRAFVLGVFVHDVWPPTFCPARTGERSGPGGSGGSYSTPRN</sequence>
<proteinExistence type="predicted"/>
<dbReference type="Pfam" id="PF00196">
    <property type="entry name" value="GerE"/>
    <property type="match status" value="1"/>
</dbReference>
<evidence type="ECO:0000259" key="5">
    <source>
        <dbReference type="PROSITE" id="PS50043"/>
    </source>
</evidence>
<keyword evidence="1" id="KW-0805">Transcription regulation</keyword>
<dbReference type="SUPFAM" id="SSF46894">
    <property type="entry name" value="C-terminal effector domain of the bipartite response regulators"/>
    <property type="match status" value="1"/>
</dbReference>
<evidence type="ECO:0000313" key="6">
    <source>
        <dbReference type="EMBL" id="GIH85975.1"/>
    </source>
</evidence>
<dbReference type="RefSeq" id="WP_189242804.1">
    <property type="nucleotide sequence ID" value="NZ_BMQP01000022.1"/>
</dbReference>
<dbReference type="CDD" id="cd00130">
    <property type="entry name" value="PAS"/>
    <property type="match status" value="1"/>
</dbReference>
<dbReference type="GO" id="GO:0003677">
    <property type="term" value="F:DNA binding"/>
    <property type="evidence" value="ECO:0007669"/>
    <property type="project" value="UniProtKB-KW"/>
</dbReference>
<evidence type="ECO:0000256" key="1">
    <source>
        <dbReference type="ARBA" id="ARBA00023015"/>
    </source>
</evidence>
<dbReference type="InterPro" id="IPR035965">
    <property type="entry name" value="PAS-like_dom_sf"/>
</dbReference>
<feature type="domain" description="HTH luxR-type" evidence="5">
    <location>
        <begin position="115"/>
        <end position="180"/>
    </location>
</feature>
<accession>A0A8J3S4I0</accession>
<dbReference type="Gene3D" id="3.30.450.20">
    <property type="entry name" value="PAS domain"/>
    <property type="match status" value="1"/>
</dbReference>
<dbReference type="SMART" id="SM00421">
    <property type="entry name" value="HTH_LUXR"/>
    <property type="match status" value="1"/>
</dbReference>
<evidence type="ECO:0000313" key="7">
    <source>
        <dbReference type="Proteomes" id="UP000655044"/>
    </source>
</evidence>
<dbReference type="CDD" id="cd06170">
    <property type="entry name" value="LuxR_C_like"/>
    <property type="match status" value="1"/>
</dbReference>
<dbReference type="PROSITE" id="PS50043">
    <property type="entry name" value="HTH_LUXR_2"/>
    <property type="match status" value="1"/>
</dbReference>
<keyword evidence="2" id="KW-0238">DNA-binding</keyword>
<dbReference type="PANTHER" id="PTHR44688">
    <property type="entry name" value="DNA-BINDING TRANSCRIPTIONAL ACTIVATOR DEVR_DOSR"/>
    <property type="match status" value="1"/>
</dbReference>
<dbReference type="SMART" id="SM00091">
    <property type="entry name" value="PAS"/>
    <property type="match status" value="1"/>
</dbReference>
<dbReference type="InterPro" id="IPR036388">
    <property type="entry name" value="WH-like_DNA-bd_sf"/>
</dbReference>
<dbReference type="PRINTS" id="PR00038">
    <property type="entry name" value="HTHLUXR"/>
</dbReference>
<dbReference type="Gene3D" id="1.10.10.10">
    <property type="entry name" value="Winged helix-like DNA-binding domain superfamily/Winged helix DNA-binding domain"/>
    <property type="match status" value="1"/>
</dbReference>
<feature type="region of interest" description="Disordered" evidence="4">
    <location>
        <begin position="193"/>
        <end position="214"/>
    </location>
</feature>
<reference evidence="6" key="1">
    <citation type="submission" date="2021-01" db="EMBL/GenBank/DDBJ databases">
        <title>Whole genome shotgun sequence of Planobispora rosea NBRC 15558.</title>
        <authorList>
            <person name="Komaki H."/>
            <person name="Tamura T."/>
        </authorList>
    </citation>
    <scope>NUCLEOTIDE SEQUENCE</scope>
    <source>
        <strain evidence="6">NBRC 15558</strain>
    </source>
</reference>
<keyword evidence="7" id="KW-1185">Reference proteome</keyword>
<dbReference type="InterPro" id="IPR000792">
    <property type="entry name" value="Tscrpt_reg_LuxR_C"/>
</dbReference>
<dbReference type="InterPro" id="IPR013656">
    <property type="entry name" value="PAS_4"/>
</dbReference>
<dbReference type="AlphaFoldDB" id="A0A8J3S4I0"/>
<organism evidence="6 7">
    <name type="scientific">Planobispora rosea</name>
    <dbReference type="NCBI Taxonomy" id="35762"/>
    <lineage>
        <taxon>Bacteria</taxon>
        <taxon>Bacillati</taxon>
        <taxon>Actinomycetota</taxon>
        <taxon>Actinomycetes</taxon>
        <taxon>Streptosporangiales</taxon>
        <taxon>Streptosporangiaceae</taxon>
        <taxon>Planobispora</taxon>
    </lineage>
</organism>
<dbReference type="PANTHER" id="PTHR44688:SF16">
    <property type="entry name" value="DNA-BINDING TRANSCRIPTIONAL ACTIVATOR DEVR_DOSR"/>
    <property type="match status" value="1"/>
</dbReference>
<dbReference type="SUPFAM" id="SSF55785">
    <property type="entry name" value="PYP-like sensor domain (PAS domain)"/>
    <property type="match status" value="1"/>
</dbReference>
<dbReference type="InterPro" id="IPR016032">
    <property type="entry name" value="Sig_transdc_resp-reg_C-effctor"/>
</dbReference>
<dbReference type="EMBL" id="BOOI01000040">
    <property type="protein sequence ID" value="GIH85975.1"/>
    <property type="molecule type" value="Genomic_DNA"/>
</dbReference>
<dbReference type="GO" id="GO:0006355">
    <property type="term" value="P:regulation of DNA-templated transcription"/>
    <property type="evidence" value="ECO:0007669"/>
    <property type="project" value="InterPro"/>
</dbReference>
<evidence type="ECO:0000256" key="3">
    <source>
        <dbReference type="ARBA" id="ARBA00023163"/>
    </source>
</evidence>
<name>A0A8J3S4I0_PLARO</name>
<dbReference type="Pfam" id="PF08448">
    <property type="entry name" value="PAS_4"/>
    <property type="match status" value="1"/>
</dbReference>
<dbReference type="InterPro" id="IPR000014">
    <property type="entry name" value="PAS"/>
</dbReference>
<protein>
    <recommendedName>
        <fullName evidence="5">HTH luxR-type domain-containing protein</fullName>
    </recommendedName>
</protein>
<gene>
    <name evidence="6" type="ORF">Pro02_43830</name>
</gene>
<comment type="caution">
    <text evidence="6">The sequence shown here is derived from an EMBL/GenBank/DDBJ whole genome shotgun (WGS) entry which is preliminary data.</text>
</comment>
<evidence type="ECO:0000256" key="4">
    <source>
        <dbReference type="SAM" id="MobiDB-lite"/>
    </source>
</evidence>
<dbReference type="NCBIfam" id="TIGR00229">
    <property type="entry name" value="sensory_box"/>
    <property type="match status" value="1"/>
</dbReference>
<evidence type="ECO:0000256" key="2">
    <source>
        <dbReference type="ARBA" id="ARBA00023125"/>
    </source>
</evidence>
<keyword evidence="3" id="KW-0804">Transcription</keyword>